<evidence type="ECO:0000313" key="14">
    <source>
        <dbReference type="EMBL" id="GCD22043.1"/>
    </source>
</evidence>
<dbReference type="SMART" id="SM00388">
    <property type="entry name" value="HisKA"/>
    <property type="match status" value="1"/>
</dbReference>
<dbReference type="Proteomes" id="UP000288246">
    <property type="component" value="Unassembled WGS sequence"/>
</dbReference>
<evidence type="ECO:0000256" key="9">
    <source>
        <dbReference type="ARBA" id="ARBA00023012"/>
    </source>
</evidence>
<dbReference type="InterPro" id="IPR003661">
    <property type="entry name" value="HisK_dim/P_dom"/>
</dbReference>
<gene>
    <name evidence="14" type="ORF">CTKZ_36050</name>
</gene>
<evidence type="ECO:0000313" key="15">
    <source>
        <dbReference type="Proteomes" id="UP000288246"/>
    </source>
</evidence>
<name>A0A401V548_9CELL</name>
<organism evidence="14 15">
    <name type="scientific">Cellulomonas algicola</name>
    <dbReference type="NCBI Taxonomy" id="2071633"/>
    <lineage>
        <taxon>Bacteria</taxon>
        <taxon>Bacillati</taxon>
        <taxon>Actinomycetota</taxon>
        <taxon>Actinomycetes</taxon>
        <taxon>Micrococcales</taxon>
        <taxon>Cellulomonadaceae</taxon>
        <taxon>Cellulomonas</taxon>
    </lineage>
</organism>
<dbReference type="PRINTS" id="PR00344">
    <property type="entry name" value="BCTRLSENSOR"/>
</dbReference>
<dbReference type="CDD" id="cd00075">
    <property type="entry name" value="HATPase"/>
    <property type="match status" value="1"/>
</dbReference>
<dbReference type="AlphaFoldDB" id="A0A401V548"/>
<evidence type="ECO:0000256" key="5">
    <source>
        <dbReference type="ARBA" id="ARBA00022679"/>
    </source>
</evidence>
<dbReference type="PROSITE" id="PS50109">
    <property type="entry name" value="HIS_KIN"/>
    <property type="match status" value="1"/>
</dbReference>
<keyword evidence="4" id="KW-0597">Phosphoprotein</keyword>
<evidence type="ECO:0000256" key="8">
    <source>
        <dbReference type="ARBA" id="ARBA00022989"/>
    </source>
</evidence>
<evidence type="ECO:0000256" key="3">
    <source>
        <dbReference type="ARBA" id="ARBA00012438"/>
    </source>
</evidence>
<sequence>MVVTLLIRYCAPSVPRSILSAMRPDEPRSARGSAPAPAPLTAAHLTVRVRILTAVIVLSALTVLVAGASAFWLQSRETDARIDNSLARALSALRVVEKENPTTDVPVETVEDVLEVAVRNRVPGKNEGVIALLSGRLKWRAAPETNAIRLDTDTELIDHLSRLSLSTSRPTVQTVRTSVTEYRLMAAPVRVDRDPALGLFVVAFDRSAEMRTLQTTFLTYSAVGILALLGISVVAWFVVGRLLHPLRLLRDTARRVTESDLSERINVSSNDDLGDLAHTVNAMLDRLERAFGSQRELLDDVGHELRTPLTIVRGHLELLDPDDPEDVRTTQSLALDELDRMHRLVDDLMILATAERPDFVRLAPTDVGRLTDDVHEKARGLGDRRWVVTSRADVTVSLDEQRITQAWLQLLANAYRFSPPGSTVWIGSEVVGDRLMLWVRDEGPGVPASEERRIFERFHRGQADRSQNGAGLGLPIVAAIAQAHHGTVVVERPPERGSRGAVFVLDLPAVDLVDGDTTVPDRIADLAEHH</sequence>
<dbReference type="EC" id="2.7.13.3" evidence="3"/>
<evidence type="ECO:0000256" key="1">
    <source>
        <dbReference type="ARBA" id="ARBA00000085"/>
    </source>
</evidence>
<feature type="transmembrane region" description="Helical" evidence="11">
    <location>
        <begin position="51"/>
        <end position="73"/>
    </location>
</feature>
<evidence type="ECO:0000256" key="11">
    <source>
        <dbReference type="SAM" id="Phobius"/>
    </source>
</evidence>
<protein>
    <recommendedName>
        <fullName evidence="3">histidine kinase</fullName>
        <ecNumber evidence="3">2.7.13.3</ecNumber>
    </recommendedName>
</protein>
<dbReference type="InterPro" id="IPR003594">
    <property type="entry name" value="HATPase_dom"/>
</dbReference>
<evidence type="ECO:0000256" key="7">
    <source>
        <dbReference type="ARBA" id="ARBA00022777"/>
    </source>
</evidence>
<feature type="domain" description="Histidine kinase" evidence="12">
    <location>
        <begin position="300"/>
        <end position="511"/>
    </location>
</feature>
<dbReference type="PANTHER" id="PTHR45436:SF5">
    <property type="entry name" value="SENSOR HISTIDINE KINASE TRCS"/>
    <property type="match status" value="1"/>
</dbReference>
<proteinExistence type="predicted"/>
<feature type="transmembrane region" description="Helical" evidence="11">
    <location>
        <begin position="217"/>
        <end position="239"/>
    </location>
</feature>
<dbReference type="Gene3D" id="6.10.340.10">
    <property type="match status" value="1"/>
</dbReference>
<keyword evidence="10 11" id="KW-0472">Membrane</keyword>
<dbReference type="GO" id="GO:0005886">
    <property type="term" value="C:plasma membrane"/>
    <property type="evidence" value="ECO:0007669"/>
    <property type="project" value="UniProtKB-SubCell"/>
</dbReference>
<reference evidence="14 15" key="1">
    <citation type="submission" date="2018-11" db="EMBL/GenBank/DDBJ databases">
        <title>Draft genome sequence of Cellulomonas takizawaensis strain TKZ-21.</title>
        <authorList>
            <person name="Yamamura H."/>
            <person name="Hayashi T."/>
            <person name="Hamada M."/>
            <person name="Serisawa Y."/>
            <person name="Matsuyama K."/>
            <person name="Nakagawa Y."/>
            <person name="Otoguro M."/>
            <person name="Yanagida F."/>
            <person name="Hayakawa M."/>
        </authorList>
    </citation>
    <scope>NUCLEOTIDE SEQUENCE [LARGE SCALE GENOMIC DNA]</scope>
    <source>
        <strain evidence="14 15">TKZ-21</strain>
    </source>
</reference>
<dbReference type="SUPFAM" id="SSF47384">
    <property type="entry name" value="Homodimeric domain of signal transducing histidine kinase"/>
    <property type="match status" value="1"/>
</dbReference>
<dbReference type="Gene3D" id="1.10.287.130">
    <property type="match status" value="1"/>
</dbReference>
<dbReference type="SUPFAM" id="SSF158472">
    <property type="entry name" value="HAMP domain-like"/>
    <property type="match status" value="1"/>
</dbReference>
<dbReference type="InterPro" id="IPR036097">
    <property type="entry name" value="HisK_dim/P_sf"/>
</dbReference>
<evidence type="ECO:0000256" key="4">
    <source>
        <dbReference type="ARBA" id="ARBA00022553"/>
    </source>
</evidence>
<dbReference type="InterPro" id="IPR050428">
    <property type="entry name" value="TCS_sensor_his_kinase"/>
</dbReference>
<keyword evidence="8 11" id="KW-1133">Transmembrane helix</keyword>
<comment type="caution">
    <text evidence="14">The sequence shown here is derived from an EMBL/GenBank/DDBJ whole genome shotgun (WGS) entry which is preliminary data.</text>
</comment>
<comment type="subcellular location">
    <subcellularLocation>
        <location evidence="2">Cell membrane</location>
    </subcellularLocation>
</comment>
<dbReference type="SMART" id="SM00387">
    <property type="entry name" value="HATPase_c"/>
    <property type="match status" value="1"/>
</dbReference>
<dbReference type="InterPro" id="IPR005467">
    <property type="entry name" value="His_kinase_dom"/>
</dbReference>
<keyword evidence="5" id="KW-0808">Transferase</keyword>
<dbReference type="SUPFAM" id="SSF55874">
    <property type="entry name" value="ATPase domain of HSP90 chaperone/DNA topoisomerase II/histidine kinase"/>
    <property type="match status" value="1"/>
</dbReference>
<dbReference type="Pfam" id="PF00512">
    <property type="entry name" value="HisKA"/>
    <property type="match status" value="1"/>
</dbReference>
<dbReference type="EMBL" id="BHYL01000417">
    <property type="protein sequence ID" value="GCD22043.1"/>
    <property type="molecule type" value="Genomic_DNA"/>
</dbReference>
<evidence type="ECO:0000256" key="2">
    <source>
        <dbReference type="ARBA" id="ARBA00004236"/>
    </source>
</evidence>
<dbReference type="PROSITE" id="PS50885">
    <property type="entry name" value="HAMP"/>
    <property type="match status" value="1"/>
</dbReference>
<dbReference type="GO" id="GO:0000155">
    <property type="term" value="F:phosphorelay sensor kinase activity"/>
    <property type="evidence" value="ECO:0007669"/>
    <property type="project" value="InterPro"/>
</dbReference>
<dbReference type="Gene3D" id="3.30.565.10">
    <property type="entry name" value="Histidine kinase-like ATPase, C-terminal domain"/>
    <property type="match status" value="1"/>
</dbReference>
<dbReference type="PANTHER" id="PTHR45436">
    <property type="entry name" value="SENSOR HISTIDINE KINASE YKOH"/>
    <property type="match status" value="1"/>
</dbReference>
<dbReference type="InterPro" id="IPR004358">
    <property type="entry name" value="Sig_transdc_His_kin-like_C"/>
</dbReference>
<evidence type="ECO:0000256" key="6">
    <source>
        <dbReference type="ARBA" id="ARBA00022692"/>
    </source>
</evidence>
<dbReference type="SMART" id="SM00304">
    <property type="entry name" value="HAMP"/>
    <property type="match status" value="1"/>
</dbReference>
<evidence type="ECO:0000259" key="12">
    <source>
        <dbReference type="PROSITE" id="PS50109"/>
    </source>
</evidence>
<keyword evidence="15" id="KW-1185">Reference proteome</keyword>
<accession>A0A401V548</accession>
<comment type="catalytic activity">
    <reaction evidence="1">
        <text>ATP + protein L-histidine = ADP + protein N-phospho-L-histidine.</text>
        <dbReference type="EC" id="2.7.13.3"/>
    </reaction>
</comment>
<dbReference type="InterPro" id="IPR036890">
    <property type="entry name" value="HATPase_C_sf"/>
</dbReference>
<keyword evidence="9" id="KW-0902">Two-component regulatory system</keyword>
<dbReference type="InterPro" id="IPR003660">
    <property type="entry name" value="HAMP_dom"/>
</dbReference>
<feature type="domain" description="HAMP" evidence="13">
    <location>
        <begin position="240"/>
        <end position="292"/>
    </location>
</feature>
<dbReference type="Pfam" id="PF00672">
    <property type="entry name" value="HAMP"/>
    <property type="match status" value="1"/>
</dbReference>
<keyword evidence="6 11" id="KW-0812">Transmembrane</keyword>
<keyword evidence="7 14" id="KW-0418">Kinase</keyword>
<dbReference type="CDD" id="cd06225">
    <property type="entry name" value="HAMP"/>
    <property type="match status" value="1"/>
</dbReference>
<dbReference type="CDD" id="cd00082">
    <property type="entry name" value="HisKA"/>
    <property type="match status" value="1"/>
</dbReference>
<evidence type="ECO:0000259" key="13">
    <source>
        <dbReference type="PROSITE" id="PS50885"/>
    </source>
</evidence>
<evidence type="ECO:0000256" key="10">
    <source>
        <dbReference type="ARBA" id="ARBA00023136"/>
    </source>
</evidence>
<dbReference type="Pfam" id="PF02518">
    <property type="entry name" value="HATPase_c"/>
    <property type="match status" value="1"/>
</dbReference>